<proteinExistence type="predicted"/>
<evidence type="ECO:0000313" key="1">
    <source>
        <dbReference type="EMBL" id="AVR55324.1"/>
    </source>
</evidence>
<dbReference type="EMBL" id="MG999954">
    <property type="protein sequence ID" value="AVR55324.1"/>
    <property type="molecule type" value="Genomic_DNA"/>
</dbReference>
<gene>
    <name evidence="1" type="ORF">PSH1140_119</name>
</gene>
<name>A0A2R3ZX89_9CAUD</name>
<sequence>MIHLVKVKYRISEYMVDDDDRIVSKLFTVEADDTIEAENKIYKHFDDLSDPYDTSYWVMNCDFVEHIK</sequence>
<accession>A0A2R3ZX89</accession>
<protein>
    <submittedName>
        <fullName evidence="1">Uncharacterized protein</fullName>
    </submittedName>
</protein>
<evidence type="ECO:0000313" key="2">
    <source>
        <dbReference type="Proteomes" id="UP000244328"/>
    </source>
</evidence>
<reference evidence="1 2" key="1">
    <citation type="submission" date="2018-02" db="EMBL/GenBank/DDBJ databases">
        <title>Isolation, characterization and genome analysis of lytic bacteriophages against Enterobacter cloacae.</title>
        <authorList>
            <person name="Ramesh N."/>
            <person name="Prasanth M."/>
            <person name="Tamhankar A.J."/>
            <person name="Lundborg C.S."/>
        </authorList>
    </citation>
    <scope>NUCLEOTIDE SEQUENCE [LARGE SCALE GENOMIC DNA]</scope>
</reference>
<dbReference type="Proteomes" id="UP000244328">
    <property type="component" value="Segment"/>
</dbReference>
<keyword evidence="2" id="KW-1185">Reference proteome</keyword>
<organism evidence="1 2">
    <name type="scientific">Enterobacter phage myPSH1140</name>
    <dbReference type="NCBI Taxonomy" id="2108137"/>
    <lineage>
        <taxon>Viruses</taxon>
        <taxon>Duplodnaviria</taxon>
        <taxon>Heunggongvirae</taxon>
        <taxon>Uroviricota</taxon>
        <taxon>Caudoviricetes</taxon>
        <taxon>Pantevenvirales</taxon>
        <taxon>Straboviridae</taxon>
        <taxon>Tevenvirinae</taxon>
        <taxon>Karamvirus</taxon>
        <taxon>Karamvirus mypsh1140</taxon>
    </lineage>
</organism>